<dbReference type="Gene3D" id="1.10.10.10">
    <property type="entry name" value="Winged helix-like DNA-binding domain superfamily/Winged helix DNA-binding domain"/>
    <property type="match status" value="1"/>
</dbReference>
<dbReference type="InterPro" id="IPR007832">
    <property type="entry name" value="RNA_pol_Rpc34"/>
</dbReference>
<comment type="caution">
    <text evidence="8">The sequence shown here is derived from an EMBL/GenBank/DDBJ whole genome shotgun (WGS) entry which is preliminary data.</text>
</comment>
<evidence type="ECO:0000256" key="5">
    <source>
        <dbReference type="ARBA" id="ARBA00023242"/>
    </source>
</evidence>
<keyword evidence="9" id="KW-1185">Reference proteome</keyword>
<dbReference type="GO" id="GO:0005737">
    <property type="term" value="C:cytoplasm"/>
    <property type="evidence" value="ECO:0007669"/>
    <property type="project" value="UniProtKB-ARBA"/>
</dbReference>
<dbReference type="FunFam" id="1.10.10.10:FF:000116">
    <property type="entry name" value="DNA-directed RNA polymerase III subunit RPC6"/>
    <property type="match status" value="1"/>
</dbReference>
<proteinExistence type="inferred from homology"/>
<dbReference type="InterPro" id="IPR036390">
    <property type="entry name" value="WH_DNA-bd_sf"/>
</dbReference>
<evidence type="ECO:0000256" key="2">
    <source>
        <dbReference type="ARBA" id="ARBA00011038"/>
    </source>
</evidence>
<dbReference type="InterPro" id="IPR016049">
    <property type="entry name" value="RNA_pol_Rpc34-like"/>
</dbReference>
<dbReference type="PANTHER" id="PTHR12780">
    <property type="entry name" value="RNA POLYMERASE III DNA DIRECTED , 39KD SUBUNIT-RELATED"/>
    <property type="match status" value="1"/>
</dbReference>
<evidence type="ECO:0000256" key="4">
    <source>
        <dbReference type="ARBA" id="ARBA00023163"/>
    </source>
</evidence>
<keyword evidence="4 6" id="KW-0804">Transcription</keyword>
<comment type="subcellular location">
    <subcellularLocation>
        <location evidence="1 6">Nucleus</location>
    </subcellularLocation>
</comment>
<dbReference type="GO" id="GO:0005654">
    <property type="term" value="C:nucleoplasm"/>
    <property type="evidence" value="ECO:0007669"/>
    <property type="project" value="UniProtKB-ARBA"/>
</dbReference>
<protein>
    <recommendedName>
        <fullName evidence="6">DNA-directed RNA polymerase III subunit RPC6</fullName>
        <shortName evidence="6">RNA polymerase III subunit C6</shortName>
    </recommendedName>
</protein>
<dbReference type="AlphaFoldDB" id="A0A3D8RGP4"/>
<evidence type="ECO:0000256" key="1">
    <source>
        <dbReference type="ARBA" id="ARBA00004123"/>
    </source>
</evidence>
<name>A0A3D8RGP4_9HELO</name>
<dbReference type="InterPro" id="IPR036388">
    <property type="entry name" value="WH-like_DNA-bd_sf"/>
</dbReference>
<dbReference type="OrthoDB" id="613763at2759"/>
<accession>A0A3D8RGP4</accession>
<keyword evidence="5 6" id="KW-0539">Nucleus</keyword>
<evidence type="ECO:0000256" key="7">
    <source>
        <dbReference type="SAM" id="MobiDB-lite"/>
    </source>
</evidence>
<dbReference type="Pfam" id="PF05158">
    <property type="entry name" value="RNA_pol_Rpc34"/>
    <property type="match status" value="1"/>
</dbReference>
<dbReference type="GO" id="GO:0005666">
    <property type="term" value="C:RNA polymerase III complex"/>
    <property type="evidence" value="ECO:0007669"/>
    <property type="project" value="UniProtKB-UniRule"/>
</dbReference>
<dbReference type="EMBL" id="PDLM01000007">
    <property type="protein sequence ID" value="RDW73219.1"/>
    <property type="molecule type" value="Genomic_DNA"/>
</dbReference>
<keyword evidence="3 6" id="KW-0240">DNA-directed RNA polymerase</keyword>
<reference evidence="8 9" key="1">
    <citation type="journal article" date="2018" name="IMA Fungus">
        <title>IMA Genome-F 9: Draft genome sequence of Annulohypoxylon stygium, Aspergillus mulundensis, Berkeleyomyces basicola (syn. Thielaviopsis basicola), Ceratocystis smalleyi, two Cercospora beticola strains, Coleophoma cylindrospora, Fusarium fracticaudum, Phialophora cf. hyalina, and Morchella septimelata.</title>
        <authorList>
            <person name="Wingfield B.D."/>
            <person name="Bills G.F."/>
            <person name="Dong Y."/>
            <person name="Huang W."/>
            <person name="Nel W.J."/>
            <person name="Swalarsk-Parry B.S."/>
            <person name="Vaghefi N."/>
            <person name="Wilken P.M."/>
            <person name="An Z."/>
            <person name="de Beer Z.W."/>
            <person name="De Vos L."/>
            <person name="Chen L."/>
            <person name="Duong T.A."/>
            <person name="Gao Y."/>
            <person name="Hammerbacher A."/>
            <person name="Kikkert J.R."/>
            <person name="Li Y."/>
            <person name="Li H."/>
            <person name="Li K."/>
            <person name="Li Q."/>
            <person name="Liu X."/>
            <person name="Ma X."/>
            <person name="Naidoo K."/>
            <person name="Pethybridge S.J."/>
            <person name="Sun J."/>
            <person name="Steenkamp E.T."/>
            <person name="van der Nest M.A."/>
            <person name="van Wyk S."/>
            <person name="Wingfield M.J."/>
            <person name="Xiong C."/>
            <person name="Yue Q."/>
            <person name="Zhang X."/>
        </authorList>
    </citation>
    <scope>NUCLEOTIDE SEQUENCE [LARGE SCALE GENOMIC DNA]</scope>
    <source>
        <strain evidence="8 9">BP6252</strain>
    </source>
</reference>
<gene>
    <name evidence="8" type="ORF">BP6252_07126</name>
</gene>
<dbReference type="STRING" id="1849047.A0A3D8RGP4"/>
<evidence type="ECO:0000256" key="3">
    <source>
        <dbReference type="ARBA" id="ARBA00022478"/>
    </source>
</evidence>
<comment type="similarity">
    <text evidence="2 6">Belongs to the eukaryotic RPC34/RPC39 RNA polymerase subunit family.</text>
</comment>
<dbReference type="SUPFAM" id="SSF46785">
    <property type="entry name" value="Winged helix' DNA-binding domain"/>
    <property type="match status" value="1"/>
</dbReference>
<dbReference type="PIRSF" id="PIRSF028763">
    <property type="entry name" value="RNA_pol_Rpc34"/>
    <property type="match status" value="1"/>
</dbReference>
<sequence length="366" mass="40832">MATSSGATGPDIASLKEALYKACLQSPSAHDGFRQQDFLDFEVIPDDDLNLVLQVAQQLVNEKLLWIFNDGEGIGWNVRSREDAAKYHGLTSEQEMVYQLVDSAGTDGIWSKTIKSKTNLHDAVFRSSIKFLETKGLIRDMKTVEHPNRKMYIKSSIRPSDRATGGSWYTDGEMDEEFISMLMDVLYNYISAKSFYRSSSSGVRKEPKKTKRVSAEEAKALRDKSLSKPPAEPESFSAARREYNRLLPMPPGYQNYPTLSQLTLFIENSPVTSVTLPANEIQQLLDILMFDNRIEQVIAGPEGVAYKAVRKSLKEMEMEMRGESGGGGSNGLTEAPCGRCPVFDLCEEGGPVGPSNCEYFEEWLSL</sequence>
<dbReference type="GO" id="GO:0006383">
    <property type="term" value="P:transcription by RNA polymerase III"/>
    <property type="evidence" value="ECO:0007669"/>
    <property type="project" value="UniProtKB-UniRule"/>
</dbReference>
<evidence type="ECO:0000313" key="8">
    <source>
        <dbReference type="EMBL" id="RDW73219.1"/>
    </source>
</evidence>
<feature type="region of interest" description="Disordered" evidence="7">
    <location>
        <begin position="201"/>
        <end position="237"/>
    </location>
</feature>
<organism evidence="8 9">
    <name type="scientific">Coleophoma cylindrospora</name>
    <dbReference type="NCBI Taxonomy" id="1849047"/>
    <lineage>
        <taxon>Eukaryota</taxon>
        <taxon>Fungi</taxon>
        <taxon>Dikarya</taxon>
        <taxon>Ascomycota</taxon>
        <taxon>Pezizomycotina</taxon>
        <taxon>Leotiomycetes</taxon>
        <taxon>Helotiales</taxon>
        <taxon>Dermateaceae</taxon>
        <taxon>Coleophoma</taxon>
    </lineage>
</organism>
<evidence type="ECO:0000256" key="6">
    <source>
        <dbReference type="PIRNR" id="PIRNR028763"/>
    </source>
</evidence>
<comment type="function">
    <text evidence="6">DNA-dependent RNA polymerase catalyzes the transcription of DNA into RNA using the four ribonucleoside triphosphates as substrates. Specific peripheric component of RNA polymerase III which synthesizes small RNAs, such as 5S rRNA and tRNAs.</text>
</comment>
<feature type="compositionally biased region" description="Basic and acidic residues" evidence="7">
    <location>
        <begin position="213"/>
        <end position="226"/>
    </location>
</feature>
<dbReference type="Proteomes" id="UP000256645">
    <property type="component" value="Unassembled WGS sequence"/>
</dbReference>
<evidence type="ECO:0000313" key="9">
    <source>
        <dbReference type="Proteomes" id="UP000256645"/>
    </source>
</evidence>